<accession>A0A1G7U108</accession>
<feature type="coiled-coil region" evidence="1">
    <location>
        <begin position="130"/>
        <end position="157"/>
    </location>
</feature>
<sequence>MAGGAPALYTIPPGAPFADALAEGLLAQAGGDALDLARATVILPTRQACRTLHEAFLRQGHGTAMLLPRLIALGDVDAEELLIGADAALAAGGLSAQIPEQMAEARRRLLLTRLIRQWGEASPDAETPTIERATRLAAELARLMDQAENEGLTLNRDVLARLAPEEHAGHWRLTLDFLTIVTEWWPEIAREEGGRGPAERRRRLLHAQAEAWRAEPPQGPVVAAGATGAMPAAAALLDTVARLPQGCVVLPGLDRTADAETWTAVHDDPTHPQHEMARLLAFMGVDREAVGAWRARGGEPTPPARAELVNLALKPASTTPGWRALTDAGEAERERLKLGVKTVSRVDCPGPREEAATIALMLREALTVPGKTAALVTPDRGLARRVASELQRWGIEVADSGGTPLSDTAPGTFLRLTARMLAEGLAPLPLLEALKHPLAAGAMDPGAFKARVRLLETAVLRGPRPEAGFDALMTAVEGSRHAARLKPWLEHLRALAADALDALSAESVGLDRALDAHMRFAEALASTDRQPGAARLWAGDAGEEAAAFAAEVTRAGDAAPPIAGEGYPGVLDGLMQGRVVRPRHSGHPRLAIWGPLEARLQRMDRMILGGLNEGTWPAESDPGPWLSRPMRTQLGLPPVEARIGLMAHDFAQVFSAPEVVLSRATRVEGTPTVPSRWLLRLDAVLDALAPDGDTAVTRLRAGERAWLDWAEQLDRPAERVPTPRPRPCPPVDARPRKLSVTQVETWLRDPYALYAEHVLGLRALDPLDEDPGAAERGSIIHCALAEFVAAYPDALPADPAGELERLGALAFEREQVRPGVRAFWWPRFRRIARWVAEQERARRADGVRLWPEHRGSLELDVPGGFRLTARADRVEHWPDGRIALLDYKTGTVPSAKQVHAGASPQLPLEAAIARAGGFGEVPAGAIAELVYWKLTGGDPPGAVQSVGGKEPDALADTALAGLRALVQAYDDPARPYIARPRPALAPRHTDYDHLARTQAWAGDA</sequence>
<feature type="domain" description="PD-(D/E)XK endonuclease-like" evidence="2">
    <location>
        <begin position="738"/>
        <end position="972"/>
    </location>
</feature>
<evidence type="ECO:0000313" key="3">
    <source>
        <dbReference type="EMBL" id="SDG41097.1"/>
    </source>
</evidence>
<organism evidence="3 4">
    <name type="scientific">Limimonas halophila</name>
    <dbReference type="NCBI Taxonomy" id="1082479"/>
    <lineage>
        <taxon>Bacteria</taxon>
        <taxon>Pseudomonadati</taxon>
        <taxon>Pseudomonadota</taxon>
        <taxon>Alphaproteobacteria</taxon>
        <taxon>Rhodospirillales</taxon>
        <taxon>Rhodovibrionaceae</taxon>
        <taxon>Limimonas</taxon>
    </lineage>
</organism>
<keyword evidence="1" id="KW-0175">Coiled coil</keyword>
<dbReference type="Proteomes" id="UP000199415">
    <property type="component" value="Unassembled WGS sequence"/>
</dbReference>
<dbReference type="SUPFAM" id="SSF52540">
    <property type="entry name" value="P-loop containing nucleoside triphosphate hydrolases"/>
    <property type="match status" value="1"/>
</dbReference>
<dbReference type="EMBL" id="FNCE01000011">
    <property type="protein sequence ID" value="SDG41097.1"/>
    <property type="molecule type" value="Genomic_DNA"/>
</dbReference>
<dbReference type="InterPro" id="IPR014153">
    <property type="entry name" value="Ds_break_AddB"/>
</dbReference>
<protein>
    <submittedName>
        <fullName evidence="3">ATP-dependent helicase/nuclease subunit B</fullName>
    </submittedName>
</protein>
<proteinExistence type="predicted"/>
<keyword evidence="3" id="KW-0067">ATP-binding</keyword>
<dbReference type="AlphaFoldDB" id="A0A1G7U108"/>
<dbReference type="NCBIfam" id="TIGR02786">
    <property type="entry name" value="addB_alphas"/>
    <property type="match status" value="1"/>
</dbReference>
<keyword evidence="4" id="KW-1185">Reference proteome</keyword>
<evidence type="ECO:0000259" key="2">
    <source>
        <dbReference type="Pfam" id="PF12705"/>
    </source>
</evidence>
<dbReference type="OrthoDB" id="9780606at2"/>
<dbReference type="InterPro" id="IPR027417">
    <property type="entry name" value="P-loop_NTPase"/>
</dbReference>
<keyword evidence="3" id="KW-0347">Helicase</keyword>
<evidence type="ECO:0000313" key="4">
    <source>
        <dbReference type="Proteomes" id="UP000199415"/>
    </source>
</evidence>
<keyword evidence="3" id="KW-0378">Hydrolase</keyword>
<dbReference type="RefSeq" id="WP_090021374.1">
    <property type="nucleotide sequence ID" value="NZ_FNCE01000011.1"/>
</dbReference>
<keyword evidence="3" id="KW-0547">Nucleotide-binding</keyword>
<gene>
    <name evidence="3" type="ORF">SAMN05216241_11131</name>
</gene>
<name>A0A1G7U108_9PROT</name>
<dbReference type="InterPro" id="IPR038726">
    <property type="entry name" value="PDDEXK_AddAB-type"/>
</dbReference>
<dbReference type="STRING" id="1082479.SAMN05216241_11131"/>
<evidence type="ECO:0000256" key="1">
    <source>
        <dbReference type="SAM" id="Coils"/>
    </source>
</evidence>
<dbReference type="Pfam" id="PF12705">
    <property type="entry name" value="PDDEXK_1"/>
    <property type="match status" value="1"/>
</dbReference>
<reference evidence="3 4" key="1">
    <citation type="submission" date="2016-10" db="EMBL/GenBank/DDBJ databases">
        <authorList>
            <person name="de Groot N.N."/>
        </authorList>
    </citation>
    <scope>NUCLEOTIDE SEQUENCE [LARGE SCALE GENOMIC DNA]</scope>
    <source>
        <strain evidence="3 4">DSM 25584</strain>
    </source>
</reference>
<dbReference type="GO" id="GO:0004386">
    <property type="term" value="F:helicase activity"/>
    <property type="evidence" value="ECO:0007669"/>
    <property type="project" value="UniProtKB-KW"/>
</dbReference>